<evidence type="ECO:0000313" key="10">
    <source>
        <dbReference type="Proteomes" id="UP001418222"/>
    </source>
</evidence>
<dbReference type="EMBL" id="JBBWWQ010000014">
    <property type="protein sequence ID" value="KAK8930527.1"/>
    <property type="molecule type" value="Genomic_DNA"/>
</dbReference>
<dbReference type="GO" id="GO:0016709">
    <property type="term" value="F:oxidoreductase activity, acting on paired donors, with incorporation or reduction of molecular oxygen, NAD(P)H as one donor, and incorporation of one atom of oxygen"/>
    <property type="evidence" value="ECO:0007669"/>
    <property type="project" value="TreeGrafter"/>
</dbReference>
<evidence type="ECO:0000256" key="4">
    <source>
        <dbReference type="ARBA" id="ARBA00022989"/>
    </source>
</evidence>
<dbReference type="GO" id="GO:0016020">
    <property type="term" value="C:membrane"/>
    <property type="evidence" value="ECO:0007669"/>
    <property type="project" value="UniProtKB-SubCell"/>
</dbReference>
<keyword evidence="5 8" id="KW-0472">Membrane</keyword>
<feature type="binding site" description="axial binding residue" evidence="6">
    <location>
        <position position="471"/>
    </location>
    <ligand>
        <name>heme</name>
        <dbReference type="ChEBI" id="CHEBI:30413"/>
    </ligand>
    <ligandPart>
        <name>Fe</name>
        <dbReference type="ChEBI" id="CHEBI:18248"/>
    </ligandPart>
</feature>
<comment type="similarity">
    <text evidence="7">Belongs to the cytochrome P450 family.</text>
</comment>
<organism evidence="9 10">
    <name type="scientific">Platanthera zijinensis</name>
    <dbReference type="NCBI Taxonomy" id="2320716"/>
    <lineage>
        <taxon>Eukaryota</taxon>
        <taxon>Viridiplantae</taxon>
        <taxon>Streptophyta</taxon>
        <taxon>Embryophyta</taxon>
        <taxon>Tracheophyta</taxon>
        <taxon>Spermatophyta</taxon>
        <taxon>Magnoliopsida</taxon>
        <taxon>Liliopsida</taxon>
        <taxon>Asparagales</taxon>
        <taxon>Orchidaceae</taxon>
        <taxon>Orchidoideae</taxon>
        <taxon>Orchideae</taxon>
        <taxon>Orchidinae</taxon>
        <taxon>Platanthera</taxon>
    </lineage>
</organism>
<sequence>MVSASTFSLLLVSLLLVSLSLLFLKHFLLSNHPKKPSRSNFLLPPTASFLPIFTHIFFHRRSVLEIAGILRHFHSLHGPIFILRLSPFSHPSFFISDASLCHSALIQHSAALADRPPSVEPVRFLSADNCNISTAPYGSLWRLLRRNLSAETLHPSRILLFAPARRWALCGLLEYLHCQSGHTVAVREIFQQAIFSLLLFMCFGKKLGEKEIPLFRGLMSTKEIDEQMISVQNKYSLYFVGIKMCATFMGNSTSRCSAASPKIRILSISNEMEGIHFTFCSEGKQMGFEYCYVDSLLDIKHPENGGRGLTDDEIVNLCHEFLIAGVDTTTTELEWIMAELMKNPGIQSKLLLEIESLIGSREEENIMEDDLQRMPYLKAVIMESLRRHPPAYFGLPHSVTEDVIIEKFLLPKGAKVRFSVADVNWDKKNWEEPMLFRPERFMVGTDRNDEVDLTGIKEIKMLTFGAGRRMCPGYVLAILHLELFVANLVKEFLWKPERGEEVDLSEKLELTTIMKNPLQAKIIPRRKK</sequence>
<comment type="caution">
    <text evidence="9">The sequence shown here is derived from an EMBL/GenBank/DDBJ whole genome shotgun (WGS) entry which is preliminary data.</text>
</comment>
<evidence type="ECO:0000256" key="6">
    <source>
        <dbReference type="PIRSR" id="PIRSR602401-1"/>
    </source>
</evidence>
<protein>
    <submittedName>
        <fullName evidence="9">Cytochrome P450 89A9</fullName>
    </submittedName>
</protein>
<gene>
    <name evidence="9" type="primary">CYP89A9</name>
    <name evidence="9" type="ORF">KSP39_PZI016397</name>
</gene>
<dbReference type="CDD" id="cd11075">
    <property type="entry name" value="CYP77_89"/>
    <property type="match status" value="1"/>
</dbReference>
<evidence type="ECO:0000256" key="3">
    <source>
        <dbReference type="ARBA" id="ARBA00022723"/>
    </source>
</evidence>
<dbReference type="InterPro" id="IPR051103">
    <property type="entry name" value="Plant_metabolite_P450s"/>
</dbReference>
<dbReference type="InterPro" id="IPR017972">
    <property type="entry name" value="Cyt_P450_CS"/>
</dbReference>
<dbReference type="PROSITE" id="PS00086">
    <property type="entry name" value="CYTOCHROME_P450"/>
    <property type="match status" value="1"/>
</dbReference>
<dbReference type="InterPro" id="IPR001128">
    <property type="entry name" value="Cyt_P450"/>
</dbReference>
<dbReference type="GO" id="GO:0005506">
    <property type="term" value="F:iron ion binding"/>
    <property type="evidence" value="ECO:0007669"/>
    <property type="project" value="InterPro"/>
</dbReference>
<accession>A0AAP0B6N0</accession>
<evidence type="ECO:0000256" key="7">
    <source>
        <dbReference type="RuleBase" id="RU000461"/>
    </source>
</evidence>
<dbReference type="GO" id="GO:0020037">
    <property type="term" value="F:heme binding"/>
    <property type="evidence" value="ECO:0007669"/>
    <property type="project" value="InterPro"/>
</dbReference>
<dbReference type="PANTHER" id="PTHR24298">
    <property type="entry name" value="FLAVONOID 3'-MONOOXYGENASE-RELATED"/>
    <property type="match status" value="1"/>
</dbReference>
<dbReference type="PRINTS" id="PR00385">
    <property type="entry name" value="P450"/>
</dbReference>
<keyword evidence="4 8" id="KW-1133">Transmembrane helix</keyword>
<name>A0AAP0B6N0_9ASPA</name>
<dbReference type="InterPro" id="IPR002401">
    <property type="entry name" value="Cyt_P450_E_grp-I"/>
</dbReference>
<dbReference type="PANTHER" id="PTHR24298:SF800">
    <property type="entry name" value="CYTOCHROME P450 89A2-RELATED"/>
    <property type="match status" value="1"/>
</dbReference>
<dbReference type="Proteomes" id="UP001418222">
    <property type="component" value="Unassembled WGS sequence"/>
</dbReference>
<proteinExistence type="inferred from homology"/>
<evidence type="ECO:0000256" key="1">
    <source>
        <dbReference type="ARBA" id="ARBA00004167"/>
    </source>
</evidence>
<evidence type="ECO:0000256" key="8">
    <source>
        <dbReference type="SAM" id="Phobius"/>
    </source>
</evidence>
<feature type="transmembrane region" description="Helical" evidence="8">
    <location>
        <begin position="6"/>
        <end position="29"/>
    </location>
</feature>
<keyword evidence="3 6" id="KW-0479">Metal-binding</keyword>
<dbReference type="SUPFAM" id="SSF48264">
    <property type="entry name" value="Cytochrome P450"/>
    <property type="match status" value="1"/>
</dbReference>
<evidence type="ECO:0000256" key="2">
    <source>
        <dbReference type="ARBA" id="ARBA00022692"/>
    </source>
</evidence>
<evidence type="ECO:0000313" key="9">
    <source>
        <dbReference type="EMBL" id="KAK8930527.1"/>
    </source>
</evidence>
<dbReference type="AlphaFoldDB" id="A0AAP0B6N0"/>
<keyword evidence="6 7" id="KW-0349">Heme</keyword>
<dbReference type="InterPro" id="IPR036396">
    <property type="entry name" value="Cyt_P450_sf"/>
</dbReference>
<keyword evidence="7" id="KW-0503">Monooxygenase</keyword>
<dbReference type="PRINTS" id="PR00463">
    <property type="entry name" value="EP450I"/>
</dbReference>
<keyword evidence="6 7" id="KW-0408">Iron</keyword>
<dbReference type="Gene3D" id="1.10.630.10">
    <property type="entry name" value="Cytochrome P450"/>
    <property type="match status" value="1"/>
</dbReference>
<comment type="subcellular location">
    <subcellularLocation>
        <location evidence="1">Membrane</location>
        <topology evidence="1">Single-pass membrane protein</topology>
    </subcellularLocation>
</comment>
<keyword evidence="2 8" id="KW-0812">Transmembrane</keyword>
<keyword evidence="7" id="KW-0560">Oxidoreductase</keyword>
<reference evidence="9 10" key="1">
    <citation type="journal article" date="2022" name="Nat. Plants">
        <title>Genomes of leafy and leafless Platanthera orchids illuminate the evolution of mycoheterotrophy.</title>
        <authorList>
            <person name="Li M.H."/>
            <person name="Liu K.W."/>
            <person name="Li Z."/>
            <person name="Lu H.C."/>
            <person name="Ye Q.L."/>
            <person name="Zhang D."/>
            <person name="Wang J.Y."/>
            <person name="Li Y.F."/>
            <person name="Zhong Z.M."/>
            <person name="Liu X."/>
            <person name="Yu X."/>
            <person name="Liu D.K."/>
            <person name="Tu X.D."/>
            <person name="Liu B."/>
            <person name="Hao Y."/>
            <person name="Liao X.Y."/>
            <person name="Jiang Y.T."/>
            <person name="Sun W.H."/>
            <person name="Chen J."/>
            <person name="Chen Y.Q."/>
            <person name="Ai Y."/>
            <person name="Zhai J.W."/>
            <person name="Wu S.S."/>
            <person name="Zhou Z."/>
            <person name="Hsiao Y.Y."/>
            <person name="Wu W.L."/>
            <person name="Chen Y.Y."/>
            <person name="Lin Y.F."/>
            <person name="Hsu J.L."/>
            <person name="Li C.Y."/>
            <person name="Wang Z.W."/>
            <person name="Zhao X."/>
            <person name="Zhong W.Y."/>
            <person name="Ma X.K."/>
            <person name="Ma L."/>
            <person name="Huang J."/>
            <person name="Chen G.Z."/>
            <person name="Huang M.Z."/>
            <person name="Huang L."/>
            <person name="Peng D.H."/>
            <person name="Luo Y.B."/>
            <person name="Zou S.Q."/>
            <person name="Chen S.P."/>
            <person name="Lan S."/>
            <person name="Tsai W.C."/>
            <person name="Van de Peer Y."/>
            <person name="Liu Z.J."/>
        </authorList>
    </citation>
    <scope>NUCLEOTIDE SEQUENCE [LARGE SCALE GENOMIC DNA]</scope>
    <source>
        <strain evidence="9">Lor287</strain>
    </source>
</reference>
<dbReference type="Pfam" id="PF00067">
    <property type="entry name" value="p450"/>
    <property type="match status" value="1"/>
</dbReference>
<keyword evidence="10" id="KW-1185">Reference proteome</keyword>
<evidence type="ECO:0000256" key="5">
    <source>
        <dbReference type="ARBA" id="ARBA00023136"/>
    </source>
</evidence>
<comment type="cofactor">
    <cofactor evidence="6">
        <name>heme</name>
        <dbReference type="ChEBI" id="CHEBI:30413"/>
    </cofactor>
</comment>